<gene>
    <name evidence="5" type="ORF">SAMN04488109_0175</name>
</gene>
<dbReference type="Pfam" id="PF00135">
    <property type="entry name" value="COesterase"/>
    <property type="match status" value="1"/>
</dbReference>
<accession>A0A1M5JNQ1</accession>
<protein>
    <recommendedName>
        <fullName evidence="3">Carboxylic ester hydrolase</fullName>
        <ecNumber evidence="3">3.1.1.-</ecNumber>
    </recommendedName>
</protein>
<comment type="similarity">
    <text evidence="1 3">Belongs to the type-B carboxylesterase/lipase family.</text>
</comment>
<feature type="signal peptide" evidence="3">
    <location>
        <begin position="1"/>
        <end position="27"/>
    </location>
</feature>
<keyword evidence="3" id="KW-0732">Signal</keyword>
<keyword evidence="2 3" id="KW-0378">Hydrolase</keyword>
<dbReference type="InterPro" id="IPR029058">
    <property type="entry name" value="AB_hydrolase_fold"/>
</dbReference>
<dbReference type="InterPro" id="IPR050309">
    <property type="entry name" value="Type-B_Carboxylest/Lipase"/>
</dbReference>
<feature type="domain" description="Carboxylesterase type B" evidence="4">
    <location>
        <begin position="49"/>
        <end position="540"/>
    </location>
</feature>
<evidence type="ECO:0000259" key="4">
    <source>
        <dbReference type="Pfam" id="PF00135"/>
    </source>
</evidence>
<evidence type="ECO:0000313" key="6">
    <source>
        <dbReference type="Proteomes" id="UP000184212"/>
    </source>
</evidence>
<dbReference type="STRING" id="947013.SAMN04488109_0175"/>
<dbReference type="OrthoDB" id="9775851at2"/>
<dbReference type="Proteomes" id="UP000184212">
    <property type="component" value="Unassembled WGS sequence"/>
</dbReference>
<dbReference type="AlphaFoldDB" id="A0A1M5JNQ1"/>
<evidence type="ECO:0000313" key="5">
    <source>
        <dbReference type="EMBL" id="SHG41910.1"/>
    </source>
</evidence>
<evidence type="ECO:0000256" key="2">
    <source>
        <dbReference type="ARBA" id="ARBA00022801"/>
    </source>
</evidence>
<dbReference type="RefSeq" id="WP_073129971.1">
    <property type="nucleotide sequence ID" value="NZ_FQWQ01000001.1"/>
</dbReference>
<dbReference type="InterPro" id="IPR019826">
    <property type="entry name" value="Carboxylesterase_B_AS"/>
</dbReference>
<dbReference type="GO" id="GO:0016787">
    <property type="term" value="F:hydrolase activity"/>
    <property type="evidence" value="ECO:0007669"/>
    <property type="project" value="UniProtKB-KW"/>
</dbReference>
<feature type="chain" id="PRO_5011833410" description="Carboxylic ester hydrolase" evidence="3">
    <location>
        <begin position="28"/>
        <end position="550"/>
    </location>
</feature>
<sequence>MKTNRRKFIQNAGLSAAALGFAPQAIASGSRNDADKDGQVLFIGDDIAVANTAYGKVKGFMLRGINTFLGIPYGADTSGANRFMPPQKPKPWTEVLPAVWWGNTAPQNMEKRYANVYASFVDHWNYDDVSEDCLKLNVWTPAINDGKKRPVMVWLHGGGYANGNAIEQDGYHGENLSRKNDIVFVSINHRLGPFGYAHFGAAGEKFGASGNVGMLDCVAALEWVRDNITNFGGDPGNVTIMGQSGGGAKVCVLTAMPAAKGLFHKAVALSGSSLKAVEKGNAEKLASYILKEAGLTYNDMDKLQQMPWKQYLEFASRAFTKYREDLKLPMFGGGGGFAPVVDGTYLPQHPYNLEPAPTAADVPMLICSTFNEQSPSRTDSALEKIDINGVKDKLKDRFGDKTGSIVDAYTKAFPDKRPIEIWSMIASNRQNAIALADAKSKQSAGVYVAWFGWQPPLFDNRMRAFHCSDICFWFYNTDVMITHTGGGARPRKLSTKMSDALVNFMRTGNPNGGSLPRWPAYTAANGETMILDDTCAVKNDPDREARKALA</sequence>
<dbReference type="EMBL" id="FQWQ01000001">
    <property type="protein sequence ID" value="SHG41910.1"/>
    <property type="molecule type" value="Genomic_DNA"/>
</dbReference>
<organism evidence="5 6">
    <name type="scientific">Chryseolinea serpens</name>
    <dbReference type="NCBI Taxonomy" id="947013"/>
    <lineage>
        <taxon>Bacteria</taxon>
        <taxon>Pseudomonadati</taxon>
        <taxon>Bacteroidota</taxon>
        <taxon>Cytophagia</taxon>
        <taxon>Cytophagales</taxon>
        <taxon>Fulvivirgaceae</taxon>
        <taxon>Chryseolinea</taxon>
    </lineage>
</organism>
<proteinExistence type="inferred from homology"/>
<dbReference type="EC" id="3.1.1.-" evidence="3"/>
<dbReference type="PROSITE" id="PS00122">
    <property type="entry name" value="CARBOXYLESTERASE_B_1"/>
    <property type="match status" value="1"/>
</dbReference>
<dbReference type="PROSITE" id="PS51318">
    <property type="entry name" value="TAT"/>
    <property type="match status" value="1"/>
</dbReference>
<dbReference type="InterPro" id="IPR006311">
    <property type="entry name" value="TAT_signal"/>
</dbReference>
<name>A0A1M5JNQ1_9BACT</name>
<keyword evidence="6" id="KW-1185">Reference proteome</keyword>
<reference evidence="5 6" key="1">
    <citation type="submission" date="2016-11" db="EMBL/GenBank/DDBJ databases">
        <authorList>
            <person name="Jaros S."/>
            <person name="Januszkiewicz K."/>
            <person name="Wedrychowicz H."/>
        </authorList>
    </citation>
    <scope>NUCLEOTIDE SEQUENCE [LARGE SCALE GENOMIC DNA]</scope>
    <source>
        <strain evidence="5 6">DSM 24574</strain>
    </source>
</reference>
<dbReference type="PANTHER" id="PTHR11559">
    <property type="entry name" value="CARBOXYLESTERASE"/>
    <property type="match status" value="1"/>
</dbReference>
<evidence type="ECO:0000256" key="1">
    <source>
        <dbReference type="ARBA" id="ARBA00005964"/>
    </source>
</evidence>
<dbReference type="Gene3D" id="3.40.50.1820">
    <property type="entry name" value="alpha/beta hydrolase"/>
    <property type="match status" value="1"/>
</dbReference>
<dbReference type="SUPFAM" id="SSF53474">
    <property type="entry name" value="alpha/beta-Hydrolases"/>
    <property type="match status" value="1"/>
</dbReference>
<evidence type="ECO:0000256" key="3">
    <source>
        <dbReference type="RuleBase" id="RU361235"/>
    </source>
</evidence>
<dbReference type="InterPro" id="IPR002018">
    <property type="entry name" value="CarbesteraseB"/>
</dbReference>